<dbReference type="Proteomes" id="UP000274097">
    <property type="component" value="Unassembled WGS sequence"/>
</dbReference>
<evidence type="ECO:0000256" key="1">
    <source>
        <dbReference type="ARBA" id="ARBA00006987"/>
    </source>
</evidence>
<organism evidence="3 6">
    <name type="scientific">Teichococcus wenyumeiae</name>
    <dbReference type="NCBI Taxonomy" id="2478470"/>
    <lineage>
        <taxon>Bacteria</taxon>
        <taxon>Pseudomonadati</taxon>
        <taxon>Pseudomonadota</taxon>
        <taxon>Alphaproteobacteria</taxon>
        <taxon>Acetobacterales</taxon>
        <taxon>Roseomonadaceae</taxon>
        <taxon>Roseomonas</taxon>
    </lineage>
</organism>
<proteinExistence type="inferred from homology"/>
<dbReference type="EMBL" id="RFLX01000093">
    <property type="protein sequence ID" value="RMI14674.1"/>
    <property type="molecule type" value="Genomic_DNA"/>
</dbReference>
<reference evidence="3 6" key="1">
    <citation type="submission" date="2018-09" db="EMBL/GenBank/DDBJ databases">
        <title>Roseomonas sp. nov., isolated from feces of Tibetan antelopes in the Qinghai-Tibet plateau, China.</title>
        <authorList>
            <person name="Tian Z."/>
        </authorList>
    </citation>
    <scope>NUCLEOTIDE SEQUENCE [LARGE SCALE GENOMIC DNA]</scope>
    <source>
        <strain evidence="4 5">Z23</strain>
        <strain evidence="3 6">Z24</strain>
    </source>
</reference>
<sequence length="319" mass="33072">MRRRTLLAAAGALAVRPALAQSWPSQPIRLVVPYAAGGPTDVAARLLAEALSATLPQRVIVENRTGAGTVVGTGAVASGPRDGHTFLVATVAHVVNPVLVANLPFDPVEDFRGVALMGTVPQVVLVSRDLPARTFPELLALFRSRPGEFAYGSAGNGSAQHLAGELLKKQAGLDLIHVPYRGAAPAVADLMAGQVAMVIDSAATAIPIARSGQARALAVTAPARLRPLPAIPAAAETLPGYDAYTWNALLARAGTPAEAVDRMNQASNAALGGPDLRARLEDLGITVVADSTPPKVDGFLRSEAAKWQRLLREAGVRAD</sequence>
<dbReference type="PIRSF" id="PIRSF017082">
    <property type="entry name" value="YflP"/>
    <property type="match status" value="1"/>
</dbReference>
<dbReference type="PANTHER" id="PTHR42928">
    <property type="entry name" value="TRICARBOXYLATE-BINDING PROTEIN"/>
    <property type="match status" value="1"/>
</dbReference>
<keyword evidence="5" id="KW-1185">Reference proteome</keyword>
<dbReference type="InterPro" id="IPR005064">
    <property type="entry name" value="BUG"/>
</dbReference>
<comment type="similarity">
    <text evidence="1">Belongs to the UPF0065 (bug) family.</text>
</comment>
<dbReference type="InterPro" id="IPR042100">
    <property type="entry name" value="Bug_dom1"/>
</dbReference>
<evidence type="ECO:0000313" key="5">
    <source>
        <dbReference type="Proteomes" id="UP000274097"/>
    </source>
</evidence>
<feature type="chain" id="PRO_5017341940" evidence="2">
    <location>
        <begin position="21"/>
        <end position="319"/>
    </location>
</feature>
<feature type="signal peptide" evidence="2">
    <location>
        <begin position="1"/>
        <end position="20"/>
    </location>
</feature>
<dbReference type="Gene3D" id="3.40.190.10">
    <property type="entry name" value="Periplasmic binding protein-like II"/>
    <property type="match status" value="1"/>
</dbReference>
<dbReference type="SUPFAM" id="SSF53850">
    <property type="entry name" value="Periplasmic binding protein-like II"/>
    <property type="match status" value="1"/>
</dbReference>
<comment type="caution">
    <text evidence="3">The sequence shown here is derived from an EMBL/GenBank/DDBJ whole genome shotgun (WGS) entry which is preliminary data.</text>
</comment>
<dbReference type="Pfam" id="PF03401">
    <property type="entry name" value="TctC"/>
    <property type="match status" value="1"/>
</dbReference>
<evidence type="ECO:0000313" key="4">
    <source>
        <dbReference type="EMBL" id="RMI14674.1"/>
    </source>
</evidence>
<dbReference type="Gene3D" id="3.40.190.150">
    <property type="entry name" value="Bordetella uptake gene, domain 1"/>
    <property type="match status" value="1"/>
</dbReference>
<dbReference type="PANTHER" id="PTHR42928:SF5">
    <property type="entry name" value="BLR1237 PROTEIN"/>
    <property type="match status" value="1"/>
</dbReference>
<protein>
    <submittedName>
        <fullName evidence="3">Tripartite tricarboxylate transporter substrate binding protein</fullName>
    </submittedName>
</protein>
<dbReference type="Proteomes" id="UP000278036">
    <property type="component" value="Unassembled WGS sequence"/>
</dbReference>
<dbReference type="InParanoid" id="A0A3A9J2F2"/>
<evidence type="ECO:0000313" key="3">
    <source>
        <dbReference type="EMBL" id="RKK01367.1"/>
    </source>
</evidence>
<name>A0A3A9J2F2_9PROT</name>
<dbReference type="EMBL" id="RAQU01000285">
    <property type="protein sequence ID" value="RKK01367.1"/>
    <property type="molecule type" value="Genomic_DNA"/>
</dbReference>
<evidence type="ECO:0000313" key="6">
    <source>
        <dbReference type="Proteomes" id="UP000278036"/>
    </source>
</evidence>
<evidence type="ECO:0000256" key="2">
    <source>
        <dbReference type="SAM" id="SignalP"/>
    </source>
</evidence>
<gene>
    <name evidence="3" type="ORF">D6Z83_25355</name>
    <name evidence="4" type="ORF">EBE87_27505</name>
</gene>
<dbReference type="AlphaFoldDB" id="A0A3A9J2F2"/>
<keyword evidence="2" id="KW-0732">Signal</keyword>
<dbReference type="CDD" id="cd13578">
    <property type="entry name" value="PBP2_Bug27"/>
    <property type="match status" value="1"/>
</dbReference>
<accession>A0A3A9J2F2</accession>
<dbReference type="RefSeq" id="WP_120640916.1">
    <property type="nucleotide sequence ID" value="NZ_RAQU01000285.1"/>
</dbReference>
<dbReference type="OrthoDB" id="8264321at2"/>